<evidence type="ECO:0000313" key="2">
    <source>
        <dbReference type="EMBL" id="EDL78122.1"/>
    </source>
</evidence>
<organism evidence="2 3">
    <name type="scientific">Rattus norvegicus</name>
    <name type="common">Rat</name>
    <dbReference type="NCBI Taxonomy" id="10116"/>
    <lineage>
        <taxon>Eukaryota</taxon>
        <taxon>Metazoa</taxon>
        <taxon>Chordata</taxon>
        <taxon>Craniata</taxon>
        <taxon>Vertebrata</taxon>
        <taxon>Euteleostomi</taxon>
        <taxon>Mammalia</taxon>
        <taxon>Eutheria</taxon>
        <taxon>Euarchontoglires</taxon>
        <taxon>Glires</taxon>
        <taxon>Rodentia</taxon>
        <taxon>Myomorpha</taxon>
        <taxon>Muroidea</taxon>
        <taxon>Muridae</taxon>
        <taxon>Murinae</taxon>
        <taxon>Rattus</taxon>
    </lineage>
</organism>
<reference evidence="2 3" key="2">
    <citation type="submission" date="2005-09" db="EMBL/GenBank/DDBJ databases">
        <authorList>
            <person name="Mural R.J."/>
            <person name="Li P.W."/>
            <person name="Adams M.D."/>
            <person name="Amanatides P.G."/>
            <person name="Baden-Tillson H."/>
            <person name="Barnstead M."/>
            <person name="Chin S.H."/>
            <person name="Dew I."/>
            <person name="Evans C.A."/>
            <person name="Ferriera S."/>
            <person name="Flanigan M."/>
            <person name="Fosler C."/>
            <person name="Glodek A."/>
            <person name="Gu Z."/>
            <person name="Holt R.A."/>
            <person name="Jennings D."/>
            <person name="Kraft C.L."/>
            <person name="Lu F."/>
            <person name="Nguyen T."/>
            <person name="Nusskern D.R."/>
            <person name="Pfannkoch C.M."/>
            <person name="Sitter C."/>
            <person name="Sutton G.G."/>
            <person name="Venter J.C."/>
            <person name="Wang Z."/>
            <person name="Woodage T."/>
            <person name="Zheng X.H."/>
            <person name="Zhong F."/>
        </authorList>
    </citation>
    <scope>NUCLEOTIDE SEQUENCE [LARGE SCALE GENOMIC DNA]</scope>
    <source>
        <strain evidence="2">BN</strain>
        <strain evidence="3">BN, Sprague-Dawley</strain>
    </source>
</reference>
<dbReference type="EMBL" id="CH473999">
    <property type="protein sequence ID" value="EDL78122.1"/>
    <property type="molecule type" value="Genomic_DNA"/>
</dbReference>
<feature type="compositionally biased region" description="Polar residues" evidence="1">
    <location>
        <begin position="1"/>
        <end position="17"/>
    </location>
</feature>
<dbReference type="AlphaFoldDB" id="A6JRY7"/>
<accession>A6JRY7</accession>
<dbReference type="Proteomes" id="UP000234681">
    <property type="component" value="Chromosome 11"/>
</dbReference>
<name>A6JRY7_RAT</name>
<protein>
    <submittedName>
        <fullName evidence="2">RCG36647, isoform CRA_a</fullName>
    </submittedName>
</protein>
<reference evidence="2" key="1">
    <citation type="journal article" date="2005" name="Genome Res.">
        <title>Gene and alternative splicing annotation with AIR.</title>
        <authorList>
            <person name="Florea L."/>
            <person name="Di Francesco V."/>
            <person name="Miller J."/>
            <person name="Turner R."/>
            <person name="Yao A."/>
            <person name="Harris M."/>
            <person name="Walenz B."/>
            <person name="Mobarry C."/>
            <person name="Merkulov G.V."/>
            <person name="Charlab R."/>
            <person name="Dew I."/>
            <person name="Deng Z."/>
            <person name="Istrail S."/>
            <person name="Li P."/>
            <person name="Sutton G."/>
        </authorList>
    </citation>
    <scope>NUCLEOTIDE SEQUENCE</scope>
    <source>
        <strain evidence="2">BN</strain>
    </source>
</reference>
<proteinExistence type="predicted"/>
<gene>
    <name evidence="2" type="ORF">rCG_36647</name>
</gene>
<evidence type="ECO:0000313" key="3">
    <source>
        <dbReference type="Proteomes" id="UP000234681"/>
    </source>
</evidence>
<evidence type="ECO:0000256" key="1">
    <source>
        <dbReference type="SAM" id="MobiDB-lite"/>
    </source>
</evidence>
<feature type="region of interest" description="Disordered" evidence="1">
    <location>
        <begin position="1"/>
        <end position="22"/>
    </location>
</feature>
<dbReference type="EMBL" id="CH473999">
    <property type="protein sequence ID" value="EDL78121.1"/>
    <property type="molecule type" value="Genomic_DNA"/>
</dbReference>
<sequence>MKLRVSSVTTGKENTMGISVGQELPDTQNWKAGRQGIWKDSLGNSDFLFSPSDFLFSLTTLSTECHSAQGKWSQI</sequence>